<sequence>MKVASSWTSEVGFECNRQDRQDGSSLIKLSKSGVLNKPDEDTPCSLTVEFGFTCQLEAIEVLTSARHAEVYVGVINAKKEVELKYFETIRGVRNANDKNLYNVVTNFPSNQLFQSAVALSLKFLSIQPPQSKNVLRLETFEVHLRENSEQNSAVKTEAPAPTPMPSLTMVLQIQNAMQAQLEQKIYAAIDVKLNQLVQRLQVSESLVQKLASQMETNQGSHDTQALANVVDRLKALEKDVGALKESRFTELAPTE</sequence>
<proteinExistence type="predicted"/>
<feature type="coiled-coil region" evidence="1">
    <location>
        <begin position="193"/>
        <end position="246"/>
    </location>
</feature>
<reference evidence="2 3" key="1">
    <citation type="journal article" date="2014" name="Genome Biol. Evol.">
        <title>The secreted proteins of Achlya hypogyna and Thraustotheca clavata identify the ancestral oomycete secretome and reveal gene acquisitions by horizontal gene transfer.</title>
        <authorList>
            <person name="Misner I."/>
            <person name="Blouin N."/>
            <person name="Leonard G."/>
            <person name="Richards T.A."/>
            <person name="Lane C.E."/>
        </authorList>
    </citation>
    <scope>NUCLEOTIDE SEQUENCE [LARGE SCALE GENOMIC DNA]</scope>
    <source>
        <strain evidence="2 3">ATCC 34112</strain>
    </source>
</reference>
<keyword evidence="1" id="KW-0175">Coiled coil</keyword>
<dbReference type="AlphaFoldDB" id="A0A1W0A4K8"/>
<evidence type="ECO:0000313" key="2">
    <source>
        <dbReference type="EMBL" id="OQS05168.1"/>
    </source>
</evidence>
<dbReference type="EMBL" id="JNBS01000493">
    <property type="protein sequence ID" value="OQS05168.1"/>
    <property type="molecule type" value="Genomic_DNA"/>
</dbReference>
<dbReference type="Proteomes" id="UP000243217">
    <property type="component" value="Unassembled WGS sequence"/>
</dbReference>
<evidence type="ECO:0000256" key="1">
    <source>
        <dbReference type="SAM" id="Coils"/>
    </source>
</evidence>
<dbReference type="OrthoDB" id="74493at2759"/>
<evidence type="ECO:0000313" key="3">
    <source>
        <dbReference type="Proteomes" id="UP000243217"/>
    </source>
</evidence>
<organism evidence="2 3">
    <name type="scientific">Thraustotheca clavata</name>
    <dbReference type="NCBI Taxonomy" id="74557"/>
    <lineage>
        <taxon>Eukaryota</taxon>
        <taxon>Sar</taxon>
        <taxon>Stramenopiles</taxon>
        <taxon>Oomycota</taxon>
        <taxon>Saprolegniomycetes</taxon>
        <taxon>Saprolegniales</taxon>
        <taxon>Achlyaceae</taxon>
        <taxon>Thraustotheca</taxon>
    </lineage>
</organism>
<protein>
    <submittedName>
        <fullName evidence="2">Uncharacterized protein</fullName>
    </submittedName>
</protein>
<comment type="caution">
    <text evidence="2">The sequence shown here is derived from an EMBL/GenBank/DDBJ whole genome shotgun (WGS) entry which is preliminary data.</text>
</comment>
<accession>A0A1W0A4K8</accession>
<name>A0A1W0A4K8_9STRA</name>
<keyword evidence="3" id="KW-1185">Reference proteome</keyword>
<dbReference type="Pfam" id="PF14958">
    <property type="entry name" value="PAAT-like"/>
    <property type="match status" value="1"/>
</dbReference>
<dbReference type="InterPro" id="IPR028043">
    <property type="entry name" value="PAAT-like"/>
</dbReference>
<gene>
    <name evidence="2" type="ORF">THRCLA_02658</name>
</gene>